<name>A0A392U8C3_9FABA</name>
<feature type="non-terminal residue" evidence="1">
    <location>
        <position position="1"/>
    </location>
</feature>
<protein>
    <submittedName>
        <fullName evidence="1">Uncharacterized protein</fullName>
    </submittedName>
</protein>
<comment type="caution">
    <text evidence="1">The sequence shown here is derived from an EMBL/GenBank/DDBJ whole genome shotgun (WGS) entry which is preliminary data.</text>
</comment>
<dbReference type="Proteomes" id="UP000265520">
    <property type="component" value="Unassembled WGS sequence"/>
</dbReference>
<reference evidence="1 2" key="1">
    <citation type="journal article" date="2018" name="Front. Plant Sci.">
        <title>Red Clover (Trifolium pratense) and Zigzag Clover (T. medium) - A Picture of Genomic Similarities and Differences.</title>
        <authorList>
            <person name="Dluhosova J."/>
            <person name="Istvanek J."/>
            <person name="Nedelnik J."/>
            <person name="Repkova J."/>
        </authorList>
    </citation>
    <scope>NUCLEOTIDE SEQUENCE [LARGE SCALE GENOMIC DNA]</scope>
    <source>
        <strain evidence="2">cv. 10/8</strain>
        <tissue evidence="1">Leaf</tissue>
    </source>
</reference>
<dbReference type="AlphaFoldDB" id="A0A392U8C3"/>
<accession>A0A392U8C3</accession>
<sequence>FDLFYANSFSKVTSSTEPSVEKIEFHDFFCLHFDSSFVESFEVWPQGFILSLHYGFECRFRFWLASRSSEVRCEKAA</sequence>
<dbReference type="EMBL" id="LXQA010762570">
    <property type="protein sequence ID" value="MCI69761.1"/>
    <property type="molecule type" value="Genomic_DNA"/>
</dbReference>
<proteinExistence type="predicted"/>
<keyword evidence="2" id="KW-1185">Reference proteome</keyword>
<evidence type="ECO:0000313" key="1">
    <source>
        <dbReference type="EMBL" id="MCI69761.1"/>
    </source>
</evidence>
<organism evidence="1 2">
    <name type="scientific">Trifolium medium</name>
    <dbReference type="NCBI Taxonomy" id="97028"/>
    <lineage>
        <taxon>Eukaryota</taxon>
        <taxon>Viridiplantae</taxon>
        <taxon>Streptophyta</taxon>
        <taxon>Embryophyta</taxon>
        <taxon>Tracheophyta</taxon>
        <taxon>Spermatophyta</taxon>
        <taxon>Magnoliopsida</taxon>
        <taxon>eudicotyledons</taxon>
        <taxon>Gunneridae</taxon>
        <taxon>Pentapetalae</taxon>
        <taxon>rosids</taxon>
        <taxon>fabids</taxon>
        <taxon>Fabales</taxon>
        <taxon>Fabaceae</taxon>
        <taxon>Papilionoideae</taxon>
        <taxon>50 kb inversion clade</taxon>
        <taxon>NPAAA clade</taxon>
        <taxon>Hologalegina</taxon>
        <taxon>IRL clade</taxon>
        <taxon>Trifolieae</taxon>
        <taxon>Trifolium</taxon>
    </lineage>
</organism>
<evidence type="ECO:0000313" key="2">
    <source>
        <dbReference type="Proteomes" id="UP000265520"/>
    </source>
</evidence>